<dbReference type="PANTHER" id="PTHR47350">
    <property type="entry name" value="PROTEIN IWS1 HOMOLOG 1"/>
    <property type="match status" value="1"/>
</dbReference>
<proteinExistence type="predicted"/>
<name>A0AA38G272_TAXCH</name>
<feature type="domain" description="TFIIS N-terminal" evidence="2">
    <location>
        <begin position="25"/>
        <end position="108"/>
    </location>
</feature>
<comment type="subcellular location">
    <subcellularLocation>
        <location evidence="1">Nucleus</location>
    </subcellularLocation>
</comment>
<dbReference type="InterPro" id="IPR044204">
    <property type="entry name" value="IWS1/2"/>
</dbReference>
<dbReference type="Proteomes" id="UP000824469">
    <property type="component" value="Unassembled WGS sequence"/>
</dbReference>
<dbReference type="PANTHER" id="PTHR47350:SF4">
    <property type="entry name" value="PROTEIN IWS1 HOMOLOG 1"/>
    <property type="match status" value="1"/>
</dbReference>
<dbReference type="Gene3D" id="1.20.930.10">
    <property type="entry name" value="Conserved domain common to transcription factors TFIIS, elongin A, CRSP70"/>
    <property type="match status" value="1"/>
</dbReference>
<dbReference type="GO" id="GO:0009742">
    <property type="term" value="P:brassinosteroid mediated signaling pathway"/>
    <property type="evidence" value="ECO:0007669"/>
    <property type="project" value="InterPro"/>
</dbReference>
<keyword evidence="4" id="KW-1185">Reference proteome</keyword>
<dbReference type="PROSITE" id="PS51319">
    <property type="entry name" value="TFIIS_N"/>
    <property type="match status" value="1"/>
</dbReference>
<evidence type="ECO:0000256" key="1">
    <source>
        <dbReference type="PROSITE-ProRule" id="PRU00649"/>
    </source>
</evidence>
<evidence type="ECO:0000313" key="4">
    <source>
        <dbReference type="Proteomes" id="UP000824469"/>
    </source>
</evidence>
<dbReference type="AlphaFoldDB" id="A0AA38G272"/>
<evidence type="ECO:0000313" key="3">
    <source>
        <dbReference type="EMBL" id="KAH9313553.1"/>
    </source>
</evidence>
<dbReference type="Pfam" id="PF08711">
    <property type="entry name" value="Med26"/>
    <property type="match status" value="1"/>
</dbReference>
<dbReference type="InterPro" id="IPR035441">
    <property type="entry name" value="TFIIS/LEDGF_dom_sf"/>
</dbReference>
<dbReference type="GO" id="GO:0032784">
    <property type="term" value="P:regulation of DNA-templated transcription elongation"/>
    <property type="evidence" value="ECO:0007669"/>
    <property type="project" value="InterPro"/>
</dbReference>
<dbReference type="OMA" id="NWITIAS"/>
<comment type="caution">
    <text evidence="3">The sequence shown here is derived from an EMBL/GenBank/DDBJ whole genome shotgun (WGS) entry which is preliminary data.</text>
</comment>
<accession>A0AA38G272</accession>
<dbReference type="InterPro" id="IPR017923">
    <property type="entry name" value="TFIIS_N"/>
</dbReference>
<feature type="non-terminal residue" evidence="3">
    <location>
        <position position="1"/>
    </location>
</feature>
<protein>
    <recommendedName>
        <fullName evidence="2">TFIIS N-terminal domain-containing protein</fullName>
    </recommendedName>
</protein>
<evidence type="ECO:0000259" key="2">
    <source>
        <dbReference type="PROSITE" id="PS51319"/>
    </source>
</evidence>
<dbReference type="EMBL" id="JAHRHJ020000005">
    <property type="protein sequence ID" value="KAH9313553.1"/>
    <property type="molecule type" value="Genomic_DNA"/>
</dbReference>
<sequence length="152" mass="17799">MLSTFTRVLTKKQFQNDFLDWGLLCALKKWLKPLPNGCLPHSHIRNAVLKVLQNLPIDIERPERNQQLIDSRLGRVIMFMSMSDEETFEDKRIAEELVSKWSGNWSPNDGDTCCTDRSLVRDFLSQEDQHLLRSYGRELAGGFRKQQVMRFK</sequence>
<reference evidence="3 4" key="1">
    <citation type="journal article" date="2021" name="Nat. Plants">
        <title>The Taxus genome provides insights into paclitaxel biosynthesis.</title>
        <authorList>
            <person name="Xiong X."/>
            <person name="Gou J."/>
            <person name="Liao Q."/>
            <person name="Li Y."/>
            <person name="Zhou Q."/>
            <person name="Bi G."/>
            <person name="Li C."/>
            <person name="Du R."/>
            <person name="Wang X."/>
            <person name="Sun T."/>
            <person name="Guo L."/>
            <person name="Liang H."/>
            <person name="Lu P."/>
            <person name="Wu Y."/>
            <person name="Zhang Z."/>
            <person name="Ro D.K."/>
            <person name="Shang Y."/>
            <person name="Huang S."/>
            <person name="Yan J."/>
        </authorList>
    </citation>
    <scope>NUCLEOTIDE SEQUENCE [LARGE SCALE GENOMIC DNA]</scope>
    <source>
        <strain evidence="3">Ta-2019</strain>
    </source>
</reference>
<organism evidence="3 4">
    <name type="scientific">Taxus chinensis</name>
    <name type="common">Chinese yew</name>
    <name type="synonym">Taxus wallichiana var. chinensis</name>
    <dbReference type="NCBI Taxonomy" id="29808"/>
    <lineage>
        <taxon>Eukaryota</taxon>
        <taxon>Viridiplantae</taxon>
        <taxon>Streptophyta</taxon>
        <taxon>Embryophyta</taxon>
        <taxon>Tracheophyta</taxon>
        <taxon>Spermatophyta</taxon>
        <taxon>Pinopsida</taxon>
        <taxon>Pinidae</taxon>
        <taxon>Conifers II</taxon>
        <taxon>Cupressales</taxon>
        <taxon>Taxaceae</taxon>
        <taxon>Taxus</taxon>
    </lineage>
</organism>
<dbReference type="GO" id="GO:0005634">
    <property type="term" value="C:nucleus"/>
    <property type="evidence" value="ECO:0007669"/>
    <property type="project" value="UniProtKB-SubCell"/>
</dbReference>
<keyword evidence="1" id="KW-0539">Nucleus</keyword>
<gene>
    <name evidence="3" type="ORF">KI387_022180</name>
</gene>